<keyword evidence="5 6" id="KW-0472">Membrane</keyword>
<feature type="transmembrane region" description="Helical" evidence="6">
    <location>
        <begin position="23"/>
        <end position="42"/>
    </location>
</feature>
<feature type="transmembrane region" description="Helical" evidence="6">
    <location>
        <begin position="264"/>
        <end position="284"/>
    </location>
</feature>
<evidence type="ECO:0000313" key="8">
    <source>
        <dbReference type="EMBL" id="MBB3933244.1"/>
    </source>
</evidence>
<dbReference type="PANTHER" id="PTHR30177">
    <property type="entry name" value="GLYCINE BETAINE/L-PROLINE TRANSPORT SYSTEM PERMEASE PROTEIN PROW"/>
    <property type="match status" value="1"/>
</dbReference>
<protein>
    <submittedName>
        <fullName evidence="8">Osmoprotectant transport system permease protein</fullName>
    </submittedName>
</protein>
<feature type="transmembrane region" description="Helical" evidence="6">
    <location>
        <begin position="231"/>
        <end position="258"/>
    </location>
</feature>
<feature type="transmembrane region" description="Helical" evidence="6">
    <location>
        <begin position="126"/>
        <end position="143"/>
    </location>
</feature>
<keyword evidence="4 6" id="KW-1133">Transmembrane helix</keyword>
<dbReference type="RefSeq" id="WP_183400880.1">
    <property type="nucleotide sequence ID" value="NZ_JACIDS010000005.1"/>
</dbReference>
<evidence type="ECO:0000256" key="5">
    <source>
        <dbReference type="ARBA" id="ARBA00023136"/>
    </source>
</evidence>
<feature type="transmembrane region" description="Helical" evidence="6">
    <location>
        <begin position="155"/>
        <end position="179"/>
    </location>
</feature>
<keyword evidence="9" id="KW-1185">Reference proteome</keyword>
<evidence type="ECO:0000256" key="3">
    <source>
        <dbReference type="ARBA" id="ARBA00022692"/>
    </source>
</evidence>
<comment type="caution">
    <text evidence="8">The sequence shown here is derived from an EMBL/GenBank/DDBJ whole genome shotgun (WGS) entry which is preliminary data.</text>
</comment>
<sequence>MSAALSAGGEAAAAPDAAPFNPVLLLLVVAGIAGAASLYPLTRAPNRLLAGQPVPWSAVIEGGRALVMLPALILVGGIAFPRRRGIQFLVAAAAALLAAALLWLAGDAALRLADPAAPAARISFGGAFWVLEAVFALAAADALQRSGMSPAARLALGALLAVPLLLVLFSGAADSLSILKEYANRRDVFANALTRHIEIVGGTLVPTLLIGIPLGIAAFRRPALRGPLFSVLNVIQTIPSIALFGLLIAPLSGLVALLPALGSIGLSGIGVTPAIIALTLYALLPIARSTAAGLEQVPAAAIDAATGMGMTRGQVFRRVEAPLAFPVLVAGLRVTLVQTIGMTAVAALIGAGGLGALIFQGLAASAIDLVLLGVVPLVALAIAADVLLKLAVSMLGRNRA</sequence>
<reference evidence="8 9" key="1">
    <citation type="submission" date="2020-08" db="EMBL/GenBank/DDBJ databases">
        <title>Genomic Encyclopedia of Type Strains, Phase IV (KMG-IV): sequencing the most valuable type-strain genomes for metagenomic binning, comparative biology and taxonomic classification.</title>
        <authorList>
            <person name="Goeker M."/>
        </authorList>
    </citation>
    <scope>NUCLEOTIDE SEQUENCE [LARGE SCALE GENOMIC DNA]</scope>
    <source>
        <strain evidence="8 9">DSM 25966</strain>
    </source>
</reference>
<dbReference type="AlphaFoldDB" id="A0A840AUF7"/>
<dbReference type="Gene3D" id="1.10.3720.10">
    <property type="entry name" value="MetI-like"/>
    <property type="match status" value="1"/>
</dbReference>
<dbReference type="InterPro" id="IPR051204">
    <property type="entry name" value="ABC_transp_perm/SBD"/>
</dbReference>
<dbReference type="EMBL" id="JACIDS010000005">
    <property type="protein sequence ID" value="MBB3933244.1"/>
    <property type="molecule type" value="Genomic_DNA"/>
</dbReference>
<dbReference type="PROSITE" id="PS50928">
    <property type="entry name" value="ABC_TM1"/>
    <property type="match status" value="1"/>
</dbReference>
<comment type="subcellular location">
    <subcellularLocation>
        <location evidence="1 6">Cell membrane</location>
        <topology evidence="1 6">Multi-pass membrane protein</topology>
    </subcellularLocation>
</comment>
<feature type="transmembrane region" description="Helical" evidence="6">
    <location>
        <begin position="88"/>
        <end position="106"/>
    </location>
</feature>
<dbReference type="GO" id="GO:0031460">
    <property type="term" value="P:glycine betaine transport"/>
    <property type="evidence" value="ECO:0007669"/>
    <property type="project" value="TreeGrafter"/>
</dbReference>
<dbReference type="Proteomes" id="UP000553963">
    <property type="component" value="Unassembled WGS sequence"/>
</dbReference>
<evidence type="ECO:0000256" key="1">
    <source>
        <dbReference type="ARBA" id="ARBA00004651"/>
    </source>
</evidence>
<proteinExistence type="inferred from homology"/>
<dbReference type="PRINTS" id="PR00173">
    <property type="entry name" value="EDTRNSPORT"/>
</dbReference>
<evidence type="ECO:0000256" key="4">
    <source>
        <dbReference type="ARBA" id="ARBA00022989"/>
    </source>
</evidence>
<evidence type="ECO:0000313" key="9">
    <source>
        <dbReference type="Proteomes" id="UP000553963"/>
    </source>
</evidence>
<name>A0A840AUF7_9HYPH</name>
<feature type="transmembrane region" description="Helical" evidence="6">
    <location>
        <begin position="62"/>
        <end position="81"/>
    </location>
</feature>
<accession>A0A840AUF7</accession>
<feature type="domain" description="ABC transmembrane type-1" evidence="7">
    <location>
        <begin position="193"/>
        <end position="388"/>
    </location>
</feature>
<dbReference type="GO" id="GO:0005886">
    <property type="term" value="C:plasma membrane"/>
    <property type="evidence" value="ECO:0007669"/>
    <property type="project" value="UniProtKB-SubCell"/>
</dbReference>
<evidence type="ECO:0000259" key="7">
    <source>
        <dbReference type="PROSITE" id="PS50928"/>
    </source>
</evidence>
<dbReference type="Pfam" id="PF00528">
    <property type="entry name" value="BPD_transp_1"/>
    <property type="match status" value="1"/>
</dbReference>
<dbReference type="SUPFAM" id="SSF161098">
    <property type="entry name" value="MetI-like"/>
    <property type="match status" value="1"/>
</dbReference>
<comment type="similarity">
    <text evidence="6">Belongs to the binding-protein-dependent transport system permease family.</text>
</comment>
<evidence type="ECO:0000256" key="2">
    <source>
        <dbReference type="ARBA" id="ARBA00022448"/>
    </source>
</evidence>
<keyword evidence="2 6" id="KW-0813">Transport</keyword>
<feature type="transmembrane region" description="Helical" evidence="6">
    <location>
        <begin position="199"/>
        <end position="219"/>
    </location>
</feature>
<dbReference type="InterPro" id="IPR000515">
    <property type="entry name" value="MetI-like"/>
</dbReference>
<evidence type="ECO:0000256" key="6">
    <source>
        <dbReference type="RuleBase" id="RU363032"/>
    </source>
</evidence>
<organism evidence="8 9">
    <name type="scientific">Kaistia hirudinis</name>
    <dbReference type="NCBI Taxonomy" id="1293440"/>
    <lineage>
        <taxon>Bacteria</taxon>
        <taxon>Pseudomonadati</taxon>
        <taxon>Pseudomonadota</taxon>
        <taxon>Alphaproteobacteria</taxon>
        <taxon>Hyphomicrobiales</taxon>
        <taxon>Kaistiaceae</taxon>
        <taxon>Kaistia</taxon>
    </lineage>
</organism>
<gene>
    <name evidence="8" type="ORF">GGR25_004308</name>
</gene>
<dbReference type="PANTHER" id="PTHR30177:SF30">
    <property type="entry name" value="GLYCINE BETAINE UPTAKE SYSTEM PERMEASE PROTEIN YEHY"/>
    <property type="match status" value="1"/>
</dbReference>
<feature type="transmembrane region" description="Helical" evidence="6">
    <location>
        <begin position="369"/>
        <end position="392"/>
    </location>
</feature>
<dbReference type="InterPro" id="IPR035906">
    <property type="entry name" value="MetI-like_sf"/>
</dbReference>
<feature type="transmembrane region" description="Helical" evidence="6">
    <location>
        <begin position="340"/>
        <end position="363"/>
    </location>
</feature>
<dbReference type="GO" id="GO:0055085">
    <property type="term" value="P:transmembrane transport"/>
    <property type="evidence" value="ECO:0007669"/>
    <property type="project" value="InterPro"/>
</dbReference>
<keyword evidence="3 6" id="KW-0812">Transmembrane</keyword>
<dbReference type="CDD" id="cd06261">
    <property type="entry name" value="TM_PBP2"/>
    <property type="match status" value="1"/>
</dbReference>